<dbReference type="EMBL" id="JARAKH010000019">
    <property type="protein sequence ID" value="KAK8394353.1"/>
    <property type="molecule type" value="Genomic_DNA"/>
</dbReference>
<evidence type="ECO:0000256" key="1">
    <source>
        <dbReference type="SAM" id="MobiDB-lite"/>
    </source>
</evidence>
<dbReference type="AlphaFoldDB" id="A0AAW0U4X7"/>
<reference evidence="2 3" key="1">
    <citation type="submission" date="2023-03" db="EMBL/GenBank/DDBJ databases">
        <title>High-quality genome of Scylla paramamosain provides insights in environmental adaptation.</title>
        <authorList>
            <person name="Zhang L."/>
        </authorList>
    </citation>
    <scope>NUCLEOTIDE SEQUENCE [LARGE SCALE GENOMIC DNA]</scope>
    <source>
        <strain evidence="2">LZ_2023a</strain>
        <tissue evidence="2">Muscle</tissue>
    </source>
</reference>
<evidence type="ECO:0000313" key="2">
    <source>
        <dbReference type="EMBL" id="KAK8394353.1"/>
    </source>
</evidence>
<name>A0AAW0U4X7_SCYPA</name>
<accession>A0AAW0U4X7</accession>
<feature type="region of interest" description="Disordered" evidence="1">
    <location>
        <begin position="1"/>
        <end position="20"/>
    </location>
</feature>
<keyword evidence="3" id="KW-1185">Reference proteome</keyword>
<gene>
    <name evidence="2" type="ORF">O3P69_006512</name>
</gene>
<comment type="caution">
    <text evidence="2">The sequence shown here is derived from an EMBL/GenBank/DDBJ whole genome shotgun (WGS) entry which is preliminary data.</text>
</comment>
<dbReference type="Proteomes" id="UP001487740">
    <property type="component" value="Unassembled WGS sequence"/>
</dbReference>
<sequence length="75" mass="8365">MTVLRGVRGRAPGTCVGTRQPHRHLVFPPVIDLTQRPSQTMRAPTRQLSLEIRVMRGPEKLERTGPLAGRGQDLL</sequence>
<evidence type="ECO:0000313" key="3">
    <source>
        <dbReference type="Proteomes" id="UP001487740"/>
    </source>
</evidence>
<proteinExistence type="predicted"/>
<feature type="region of interest" description="Disordered" evidence="1">
    <location>
        <begin position="56"/>
        <end position="75"/>
    </location>
</feature>
<protein>
    <submittedName>
        <fullName evidence="2">Uncharacterized protein</fullName>
    </submittedName>
</protein>
<organism evidence="2 3">
    <name type="scientific">Scylla paramamosain</name>
    <name type="common">Mud crab</name>
    <dbReference type="NCBI Taxonomy" id="85552"/>
    <lineage>
        <taxon>Eukaryota</taxon>
        <taxon>Metazoa</taxon>
        <taxon>Ecdysozoa</taxon>
        <taxon>Arthropoda</taxon>
        <taxon>Crustacea</taxon>
        <taxon>Multicrustacea</taxon>
        <taxon>Malacostraca</taxon>
        <taxon>Eumalacostraca</taxon>
        <taxon>Eucarida</taxon>
        <taxon>Decapoda</taxon>
        <taxon>Pleocyemata</taxon>
        <taxon>Brachyura</taxon>
        <taxon>Eubrachyura</taxon>
        <taxon>Portunoidea</taxon>
        <taxon>Portunidae</taxon>
        <taxon>Portuninae</taxon>
        <taxon>Scylla</taxon>
    </lineage>
</organism>